<evidence type="ECO:0000313" key="8">
    <source>
        <dbReference type="Proteomes" id="UP000594638"/>
    </source>
</evidence>
<feature type="signal peptide" evidence="5">
    <location>
        <begin position="1"/>
        <end position="24"/>
    </location>
</feature>
<organism evidence="7 8">
    <name type="scientific">Olea europaea subsp. europaea</name>
    <dbReference type="NCBI Taxonomy" id="158383"/>
    <lineage>
        <taxon>Eukaryota</taxon>
        <taxon>Viridiplantae</taxon>
        <taxon>Streptophyta</taxon>
        <taxon>Embryophyta</taxon>
        <taxon>Tracheophyta</taxon>
        <taxon>Spermatophyta</taxon>
        <taxon>Magnoliopsida</taxon>
        <taxon>eudicotyledons</taxon>
        <taxon>Gunneridae</taxon>
        <taxon>Pentapetalae</taxon>
        <taxon>asterids</taxon>
        <taxon>lamiids</taxon>
        <taxon>Lamiales</taxon>
        <taxon>Oleaceae</taxon>
        <taxon>Oleeae</taxon>
        <taxon>Olea</taxon>
    </lineage>
</organism>
<evidence type="ECO:0000256" key="1">
    <source>
        <dbReference type="ARBA" id="ARBA00022729"/>
    </source>
</evidence>
<keyword evidence="2" id="KW-1015">Disulfide bond</keyword>
<protein>
    <submittedName>
        <fullName evidence="7">Pectinesterase 3</fullName>
    </submittedName>
</protein>
<feature type="domain" description="Pectinesterase inhibitor" evidence="6">
    <location>
        <begin position="129"/>
        <end position="273"/>
    </location>
</feature>
<evidence type="ECO:0000256" key="5">
    <source>
        <dbReference type="SAM" id="SignalP"/>
    </source>
</evidence>
<accession>A0A8S0U240</accession>
<evidence type="ECO:0000259" key="6">
    <source>
        <dbReference type="SMART" id="SM00856"/>
    </source>
</evidence>
<feature type="region of interest" description="Disordered" evidence="4">
    <location>
        <begin position="42"/>
        <end position="90"/>
    </location>
</feature>
<keyword evidence="1 5" id="KW-0732">Signal</keyword>
<comment type="caution">
    <text evidence="7">The sequence shown here is derived from an EMBL/GenBank/DDBJ whole genome shotgun (WGS) entry which is preliminary data.</text>
</comment>
<feature type="compositionally biased region" description="Polar residues" evidence="4">
    <location>
        <begin position="42"/>
        <end position="63"/>
    </location>
</feature>
<dbReference type="OrthoDB" id="770764at2759"/>
<feature type="chain" id="PRO_5035768017" evidence="5">
    <location>
        <begin position="25"/>
        <end position="279"/>
    </location>
</feature>
<keyword evidence="8" id="KW-1185">Reference proteome</keyword>
<feature type="compositionally biased region" description="Low complexity" evidence="4">
    <location>
        <begin position="64"/>
        <end position="90"/>
    </location>
</feature>
<dbReference type="NCBIfam" id="TIGR01614">
    <property type="entry name" value="PME_inhib"/>
    <property type="match status" value="1"/>
</dbReference>
<dbReference type="PANTHER" id="PTHR36710">
    <property type="entry name" value="PECTINESTERASE INHIBITOR-LIKE"/>
    <property type="match status" value="1"/>
</dbReference>
<dbReference type="PANTHER" id="PTHR36710:SF18">
    <property type="entry name" value="PECTINESTERASE INHIBITOR 5-RELATED"/>
    <property type="match status" value="1"/>
</dbReference>
<proteinExistence type="inferred from homology"/>
<dbReference type="InterPro" id="IPR035513">
    <property type="entry name" value="Invertase/methylesterase_inhib"/>
</dbReference>
<evidence type="ECO:0000256" key="2">
    <source>
        <dbReference type="ARBA" id="ARBA00023157"/>
    </source>
</evidence>
<reference evidence="7 8" key="1">
    <citation type="submission" date="2019-12" db="EMBL/GenBank/DDBJ databases">
        <authorList>
            <person name="Alioto T."/>
            <person name="Alioto T."/>
            <person name="Gomez Garrido J."/>
        </authorList>
    </citation>
    <scope>NUCLEOTIDE SEQUENCE [LARGE SCALE GENOMIC DNA]</scope>
</reference>
<dbReference type="Proteomes" id="UP000594638">
    <property type="component" value="Unassembled WGS sequence"/>
</dbReference>
<dbReference type="SUPFAM" id="SSF101148">
    <property type="entry name" value="Plant invertase/pectin methylesterase inhibitor"/>
    <property type="match status" value="1"/>
</dbReference>
<dbReference type="GO" id="GO:0004857">
    <property type="term" value="F:enzyme inhibitor activity"/>
    <property type="evidence" value="ECO:0007669"/>
    <property type="project" value="InterPro"/>
</dbReference>
<name>A0A8S0U240_OLEEU</name>
<dbReference type="AlphaFoldDB" id="A0A8S0U240"/>
<dbReference type="Gramene" id="OE9A060063T1">
    <property type="protein sequence ID" value="OE9A060063C1"/>
    <property type="gene ID" value="OE9A060063"/>
</dbReference>
<gene>
    <name evidence="7" type="ORF">OLEA9_A060063</name>
</gene>
<sequence length="279" mass="29997">MESHDHYRFLFIVLFFYIIPHTHAYRNVIDMTLSPNMAPNLQPMSSPSLESAPSTNSPNLQPMSSSSLASAPSTNSPNLQPVSSPSPKSVPTINPPLNYVSFPPLGFIGPSSAIEASAPDPSSSFIPKNIDPRVKKICESTDHPSLCLGTVAPLLDGKFDSFSILKVSIKACSELTKIALSMAKKFSNMPGVPPQVASIVRDCNDSYDEAMSNFEKALNALPERDMGTVNVMLSAVITDIGDCEDALFSTGSNFPISDYAEKLTNMTSNCLAIASLMQD</sequence>
<dbReference type="InterPro" id="IPR052421">
    <property type="entry name" value="PCW_Enzyme_Inhibitor"/>
</dbReference>
<evidence type="ECO:0000313" key="7">
    <source>
        <dbReference type="EMBL" id="CAA3012114.1"/>
    </source>
</evidence>
<dbReference type="EMBL" id="CACTIH010007390">
    <property type="protein sequence ID" value="CAA3012114.1"/>
    <property type="molecule type" value="Genomic_DNA"/>
</dbReference>
<comment type="similarity">
    <text evidence="3">Belongs to the PMEI family.</text>
</comment>
<dbReference type="Pfam" id="PF04043">
    <property type="entry name" value="PMEI"/>
    <property type="match status" value="1"/>
</dbReference>
<dbReference type="CDD" id="cd15800">
    <property type="entry name" value="PMEI-like_2"/>
    <property type="match status" value="1"/>
</dbReference>
<evidence type="ECO:0000256" key="4">
    <source>
        <dbReference type="SAM" id="MobiDB-lite"/>
    </source>
</evidence>
<dbReference type="Gene3D" id="1.20.140.40">
    <property type="entry name" value="Invertase/pectin methylesterase inhibitor family protein"/>
    <property type="match status" value="1"/>
</dbReference>
<dbReference type="SMART" id="SM00856">
    <property type="entry name" value="PMEI"/>
    <property type="match status" value="1"/>
</dbReference>
<evidence type="ECO:0000256" key="3">
    <source>
        <dbReference type="ARBA" id="ARBA00038471"/>
    </source>
</evidence>
<dbReference type="InterPro" id="IPR006501">
    <property type="entry name" value="Pectinesterase_inhib_dom"/>
</dbReference>